<dbReference type="EC" id="2.1.1.44" evidence="4"/>
<dbReference type="Gene3D" id="3.40.50.150">
    <property type="entry name" value="Vaccinia Virus protein VP39"/>
    <property type="match status" value="1"/>
</dbReference>
<keyword evidence="5" id="KW-1185">Reference proteome</keyword>
<name>A0ABW1U4F5_9BURK</name>
<evidence type="ECO:0000259" key="3">
    <source>
        <dbReference type="Pfam" id="PF10017"/>
    </source>
</evidence>
<evidence type="ECO:0000313" key="4">
    <source>
        <dbReference type="EMBL" id="MFC6284030.1"/>
    </source>
</evidence>
<dbReference type="PANTHER" id="PTHR43397">
    <property type="entry name" value="ERGOTHIONEINE BIOSYNTHESIS PROTEIN 1"/>
    <property type="match status" value="1"/>
</dbReference>
<dbReference type="InterPro" id="IPR019257">
    <property type="entry name" value="MeTrfase_dom"/>
</dbReference>
<sequence>MNLPLNIPGLSIPLPPASPQFMDLYSRHKAQPPGLALSSVQELTDGLRAPAASVSPKFFYNALGSKLFEAITKLDEYYPTRTEAGIFEASYPQIAEALAAGGVRSPCLIDLGAGNCAKAAALIPHLQPRQYVPVDISVDFLKDAAGQVQNSFPALDIVGLGMDFSSGLVLPEEVQHHDRVFFYPGSSLGNFHPDQALQFLQHIADPAQGKARGLLLGIDLVKDRATLEAAYDDALGVTAAFNKNLLLNVNDLLQSDFDVIQWRHVALFNQTQSRIEMHLEAMSELTVRWRGHARTFGAGERIHTECSYKYTLEGMAALLQQAGFRHVQYWTDPKQWFAVFWAAV</sequence>
<protein>
    <submittedName>
        <fullName evidence="4">L-histidine N(Alpha)-methyltransferase</fullName>
        <ecNumber evidence="4">2.1.1.44</ecNumber>
    </submittedName>
</protein>
<dbReference type="Pfam" id="PF10017">
    <property type="entry name" value="Methyltransf_33"/>
    <property type="match status" value="1"/>
</dbReference>
<dbReference type="RefSeq" id="WP_371439795.1">
    <property type="nucleotide sequence ID" value="NZ_JBHSRS010000084.1"/>
</dbReference>
<comment type="caution">
    <text evidence="4">The sequence shown here is derived from an EMBL/GenBank/DDBJ whole genome shotgun (WGS) entry which is preliminary data.</text>
</comment>
<dbReference type="GO" id="GO:0052706">
    <property type="term" value="F:L-histidine N(alpha)-methyltransferase activity"/>
    <property type="evidence" value="ECO:0007669"/>
    <property type="project" value="UniProtKB-EC"/>
</dbReference>
<dbReference type="NCBIfam" id="TIGR03438">
    <property type="entry name" value="egtD_ergothio"/>
    <property type="match status" value="1"/>
</dbReference>
<gene>
    <name evidence="4" type="primary">egtD</name>
    <name evidence="4" type="ORF">ACFQND_22620</name>
</gene>
<keyword evidence="2 4" id="KW-0808">Transferase</keyword>
<dbReference type="InterPro" id="IPR017804">
    <property type="entry name" value="MeTrfase_EgtD-like"/>
</dbReference>
<reference evidence="5" key="1">
    <citation type="journal article" date="2019" name="Int. J. Syst. Evol. Microbiol.">
        <title>The Global Catalogue of Microorganisms (GCM) 10K type strain sequencing project: providing services to taxonomists for standard genome sequencing and annotation.</title>
        <authorList>
            <consortium name="The Broad Institute Genomics Platform"/>
            <consortium name="The Broad Institute Genome Sequencing Center for Infectious Disease"/>
            <person name="Wu L."/>
            <person name="Ma J."/>
        </authorList>
    </citation>
    <scope>NUCLEOTIDE SEQUENCE [LARGE SCALE GENOMIC DNA]</scope>
    <source>
        <strain evidence="5">CCUG 39402</strain>
    </source>
</reference>
<evidence type="ECO:0000256" key="1">
    <source>
        <dbReference type="ARBA" id="ARBA00022603"/>
    </source>
</evidence>
<dbReference type="InterPro" id="IPR035094">
    <property type="entry name" value="EgtD"/>
</dbReference>
<dbReference type="Proteomes" id="UP001596270">
    <property type="component" value="Unassembled WGS sequence"/>
</dbReference>
<dbReference type="GO" id="GO:0032259">
    <property type="term" value="P:methylation"/>
    <property type="evidence" value="ECO:0007669"/>
    <property type="project" value="UniProtKB-KW"/>
</dbReference>
<evidence type="ECO:0000313" key="5">
    <source>
        <dbReference type="Proteomes" id="UP001596270"/>
    </source>
</evidence>
<organism evidence="4 5">
    <name type="scientific">Polaromonas aquatica</name>
    <dbReference type="NCBI Taxonomy" id="332657"/>
    <lineage>
        <taxon>Bacteria</taxon>
        <taxon>Pseudomonadati</taxon>
        <taxon>Pseudomonadota</taxon>
        <taxon>Betaproteobacteria</taxon>
        <taxon>Burkholderiales</taxon>
        <taxon>Comamonadaceae</taxon>
        <taxon>Polaromonas</taxon>
    </lineage>
</organism>
<dbReference type="InterPro" id="IPR029063">
    <property type="entry name" value="SAM-dependent_MTases_sf"/>
</dbReference>
<dbReference type="InterPro" id="IPR051128">
    <property type="entry name" value="EgtD_Methyltrsf_superfamily"/>
</dbReference>
<evidence type="ECO:0000256" key="2">
    <source>
        <dbReference type="ARBA" id="ARBA00022679"/>
    </source>
</evidence>
<dbReference type="PIRSF" id="PIRSF018005">
    <property type="entry name" value="UCP018005"/>
    <property type="match status" value="1"/>
</dbReference>
<proteinExistence type="predicted"/>
<dbReference type="PANTHER" id="PTHR43397:SF1">
    <property type="entry name" value="ERGOTHIONEINE BIOSYNTHESIS PROTEIN 1"/>
    <property type="match status" value="1"/>
</dbReference>
<dbReference type="EMBL" id="JBHSRS010000084">
    <property type="protein sequence ID" value="MFC6284030.1"/>
    <property type="molecule type" value="Genomic_DNA"/>
</dbReference>
<feature type="domain" description="Histidine-specific methyltransferase SAM-dependent" evidence="3">
    <location>
        <begin position="41"/>
        <end position="342"/>
    </location>
</feature>
<keyword evidence="1 4" id="KW-0489">Methyltransferase</keyword>
<accession>A0ABW1U4F5</accession>
<dbReference type="SUPFAM" id="SSF53335">
    <property type="entry name" value="S-adenosyl-L-methionine-dependent methyltransferases"/>
    <property type="match status" value="1"/>
</dbReference>